<dbReference type="SFLD" id="SFLDS00003">
    <property type="entry name" value="Haloacid_Dehalogenase"/>
    <property type="match status" value="1"/>
</dbReference>
<reference evidence="1" key="2">
    <citation type="submission" date="2020-09" db="EMBL/GenBank/DDBJ databases">
        <authorList>
            <person name="Sun Q."/>
            <person name="Zhou Y."/>
        </authorList>
    </citation>
    <scope>NUCLEOTIDE SEQUENCE</scope>
    <source>
        <strain evidence="1">CGMCC 1.15725</strain>
    </source>
</reference>
<keyword evidence="2" id="KW-1185">Reference proteome</keyword>
<dbReference type="InterPro" id="IPR006439">
    <property type="entry name" value="HAD-SF_hydro_IA"/>
</dbReference>
<protein>
    <submittedName>
        <fullName evidence="1">Haloacid dehalogenase</fullName>
    </submittedName>
</protein>
<reference evidence="1" key="1">
    <citation type="journal article" date="2014" name="Int. J. Syst. Evol. Microbiol.">
        <title>Complete genome sequence of Corynebacterium casei LMG S-19264T (=DSM 44701T), isolated from a smear-ripened cheese.</title>
        <authorList>
            <consortium name="US DOE Joint Genome Institute (JGI-PGF)"/>
            <person name="Walter F."/>
            <person name="Albersmeier A."/>
            <person name="Kalinowski J."/>
            <person name="Ruckert C."/>
        </authorList>
    </citation>
    <scope>NUCLEOTIDE SEQUENCE</scope>
    <source>
        <strain evidence="1">CGMCC 1.15725</strain>
    </source>
</reference>
<name>A0A8J2YSA5_9PROT</name>
<organism evidence="1 2">
    <name type="scientific">Aliidongia dinghuensis</name>
    <dbReference type="NCBI Taxonomy" id="1867774"/>
    <lineage>
        <taxon>Bacteria</taxon>
        <taxon>Pseudomonadati</taxon>
        <taxon>Pseudomonadota</taxon>
        <taxon>Alphaproteobacteria</taxon>
        <taxon>Rhodospirillales</taxon>
        <taxon>Dongiaceae</taxon>
        <taxon>Aliidongia</taxon>
    </lineage>
</organism>
<dbReference type="SUPFAM" id="SSF56784">
    <property type="entry name" value="HAD-like"/>
    <property type="match status" value="1"/>
</dbReference>
<dbReference type="RefSeq" id="WP_189044820.1">
    <property type="nucleotide sequence ID" value="NZ_BMJQ01000004.1"/>
</dbReference>
<sequence length="224" mass="24348">MTGDAAFLFDLDGTLMDSVYQHVLSWAEALDAEGIQVPIWRIHRRIGMSGGLFARALMRESGLELDEELRAKLSRGHAQAFLRRLDGIRPLPGAEALLSHLTDIGIAWAIATSGRAETALPMIEKLGQPMDRLTIVTRDQVAFAKPNPDLFIEAARRLNKPPSQCFVVGDSIWDMLAAQRAGTLGVGLLSGGYGDDELVRAGAFRVFGEPADLHAGLFELGIRS</sequence>
<dbReference type="PANTHER" id="PTHR43481:SF4">
    <property type="entry name" value="GLYCEROL-1-PHOSPHATE PHOSPHOHYDROLASE 1-RELATED"/>
    <property type="match status" value="1"/>
</dbReference>
<comment type="caution">
    <text evidence="1">The sequence shown here is derived from an EMBL/GenBank/DDBJ whole genome shotgun (WGS) entry which is preliminary data.</text>
</comment>
<dbReference type="SFLD" id="SFLDG01129">
    <property type="entry name" value="C1.5:_HAD__Beta-PGM__Phosphata"/>
    <property type="match status" value="1"/>
</dbReference>
<dbReference type="Gene3D" id="1.10.150.240">
    <property type="entry name" value="Putative phosphatase, domain 2"/>
    <property type="match status" value="1"/>
</dbReference>
<gene>
    <name evidence="1" type="ORF">GCM10011611_18200</name>
</gene>
<dbReference type="EMBL" id="BMJQ01000004">
    <property type="protein sequence ID" value="GGF12882.1"/>
    <property type="molecule type" value="Genomic_DNA"/>
</dbReference>
<dbReference type="InterPro" id="IPR023214">
    <property type="entry name" value="HAD_sf"/>
</dbReference>
<evidence type="ECO:0000313" key="1">
    <source>
        <dbReference type="EMBL" id="GGF12882.1"/>
    </source>
</evidence>
<dbReference type="Pfam" id="PF00702">
    <property type="entry name" value="Hydrolase"/>
    <property type="match status" value="1"/>
</dbReference>
<dbReference type="Gene3D" id="3.40.50.1000">
    <property type="entry name" value="HAD superfamily/HAD-like"/>
    <property type="match status" value="1"/>
</dbReference>
<dbReference type="AlphaFoldDB" id="A0A8J2YSA5"/>
<dbReference type="InterPro" id="IPR023198">
    <property type="entry name" value="PGP-like_dom2"/>
</dbReference>
<dbReference type="PANTHER" id="PTHR43481">
    <property type="entry name" value="FRUCTOSE-1-PHOSPHATE PHOSPHATASE"/>
    <property type="match status" value="1"/>
</dbReference>
<dbReference type="InterPro" id="IPR051806">
    <property type="entry name" value="HAD-like_SPP"/>
</dbReference>
<dbReference type="GO" id="GO:0050308">
    <property type="term" value="F:sugar-phosphatase activity"/>
    <property type="evidence" value="ECO:0007669"/>
    <property type="project" value="TreeGrafter"/>
</dbReference>
<dbReference type="SFLD" id="SFLDG01135">
    <property type="entry name" value="C1.5.6:_HAD__Beta-PGM__Phospha"/>
    <property type="match status" value="1"/>
</dbReference>
<dbReference type="Proteomes" id="UP000646365">
    <property type="component" value="Unassembled WGS sequence"/>
</dbReference>
<evidence type="ECO:0000313" key="2">
    <source>
        <dbReference type="Proteomes" id="UP000646365"/>
    </source>
</evidence>
<accession>A0A8J2YSA5</accession>
<dbReference type="InterPro" id="IPR036412">
    <property type="entry name" value="HAD-like_sf"/>
</dbReference>
<dbReference type="NCBIfam" id="TIGR01509">
    <property type="entry name" value="HAD-SF-IA-v3"/>
    <property type="match status" value="1"/>
</dbReference>
<dbReference type="NCBIfam" id="TIGR01549">
    <property type="entry name" value="HAD-SF-IA-v1"/>
    <property type="match status" value="1"/>
</dbReference>
<proteinExistence type="predicted"/>